<dbReference type="CDD" id="cd05155">
    <property type="entry name" value="APH_ChoK_like_1"/>
    <property type="match status" value="1"/>
</dbReference>
<accession>A0A6L5G4H1</accession>
<dbReference type="InterPro" id="IPR011009">
    <property type="entry name" value="Kinase-like_dom_sf"/>
</dbReference>
<dbReference type="PANTHER" id="PTHR21310">
    <property type="entry name" value="AMINOGLYCOSIDE PHOSPHOTRANSFERASE-RELATED-RELATED"/>
    <property type="match status" value="1"/>
</dbReference>
<comment type="caution">
    <text evidence="2">The sequence shown here is derived from an EMBL/GenBank/DDBJ whole genome shotgun (WGS) entry which is preliminary data.</text>
</comment>
<reference evidence="2 3" key="1">
    <citation type="submission" date="2019-10" db="EMBL/GenBank/DDBJ databases">
        <title>Glycomyces albidus sp. nov., a novel actinomycete isolated from rhizosphere soil of wheat (Triticum aestivum L.).</title>
        <authorList>
            <person name="Qian L."/>
        </authorList>
    </citation>
    <scope>NUCLEOTIDE SEQUENCE [LARGE SCALE GENOMIC DNA]</scope>
    <source>
        <strain evidence="2 3">NEAU-7082</strain>
    </source>
</reference>
<dbReference type="EMBL" id="WIAO01000002">
    <property type="protein sequence ID" value="MQM24529.1"/>
    <property type="molecule type" value="Genomic_DNA"/>
</dbReference>
<name>A0A6L5G4H1_9ACTN</name>
<proteinExistence type="predicted"/>
<evidence type="ECO:0000259" key="1">
    <source>
        <dbReference type="Pfam" id="PF01636"/>
    </source>
</evidence>
<keyword evidence="2" id="KW-0808">Transferase</keyword>
<sequence>MAPAYASRLGGSSKRGTALDDLTIDDALVRSLLHDQHPDLAGLELRPVDGGWDNRMWRLGDGLALRLPRTDRAPVLLEREHRWLPGLAADLPLPVPVPVRLGAPTERFPKPWLVTTWVPGTPADLAPVTRAESAGALAGFLAALHRPAPAGAPENPDRGVPLSAFADTMDGLDAPLREVWDDALAAPAWDGPALWLHGDLHPANVLTADGALTGVVDFGDLCCGDPATDLSAAWLLLPDPEALFEHYGTDDATVRRARGWALRRALGLRQIGLAGEAGKHWGKPTWRPAGDAALERVLASAAR</sequence>
<keyword evidence="3" id="KW-1185">Reference proteome</keyword>
<dbReference type="InterPro" id="IPR051678">
    <property type="entry name" value="AGP_Transferase"/>
</dbReference>
<dbReference type="SUPFAM" id="SSF56112">
    <property type="entry name" value="Protein kinase-like (PK-like)"/>
    <property type="match status" value="1"/>
</dbReference>
<feature type="domain" description="Aminoglycoside phosphotransferase" evidence="1">
    <location>
        <begin position="44"/>
        <end position="257"/>
    </location>
</feature>
<protein>
    <submittedName>
        <fullName evidence="2">Phosphotransferase</fullName>
    </submittedName>
</protein>
<dbReference type="Pfam" id="PF01636">
    <property type="entry name" value="APH"/>
    <property type="match status" value="1"/>
</dbReference>
<dbReference type="AlphaFoldDB" id="A0A6L5G4H1"/>
<dbReference type="GO" id="GO:0016740">
    <property type="term" value="F:transferase activity"/>
    <property type="evidence" value="ECO:0007669"/>
    <property type="project" value="UniProtKB-KW"/>
</dbReference>
<evidence type="ECO:0000313" key="2">
    <source>
        <dbReference type="EMBL" id="MQM24529.1"/>
    </source>
</evidence>
<dbReference type="Gene3D" id="3.90.1200.10">
    <property type="match status" value="1"/>
</dbReference>
<gene>
    <name evidence="2" type="ORF">GFD30_02865</name>
</gene>
<dbReference type="PANTHER" id="PTHR21310:SF42">
    <property type="entry name" value="BIFUNCTIONAL AAC_APH"/>
    <property type="match status" value="1"/>
</dbReference>
<dbReference type="Gene3D" id="3.30.200.20">
    <property type="entry name" value="Phosphorylase Kinase, domain 1"/>
    <property type="match status" value="1"/>
</dbReference>
<dbReference type="InterPro" id="IPR002575">
    <property type="entry name" value="Aminoglycoside_PTrfase"/>
</dbReference>
<dbReference type="Proteomes" id="UP000477750">
    <property type="component" value="Unassembled WGS sequence"/>
</dbReference>
<organism evidence="2 3">
    <name type="scientific">Glycomyces albidus</name>
    <dbReference type="NCBI Taxonomy" id="2656774"/>
    <lineage>
        <taxon>Bacteria</taxon>
        <taxon>Bacillati</taxon>
        <taxon>Actinomycetota</taxon>
        <taxon>Actinomycetes</taxon>
        <taxon>Glycomycetales</taxon>
        <taxon>Glycomycetaceae</taxon>
        <taxon>Glycomyces</taxon>
    </lineage>
</organism>
<evidence type="ECO:0000313" key="3">
    <source>
        <dbReference type="Proteomes" id="UP000477750"/>
    </source>
</evidence>